<keyword evidence="2" id="KW-1185">Reference proteome</keyword>
<organism evidence="3">
    <name type="scientific">Onchocerca ochengi</name>
    <name type="common">Filarial nematode worm</name>
    <dbReference type="NCBI Taxonomy" id="42157"/>
    <lineage>
        <taxon>Eukaryota</taxon>
        <taxon>Metazoa</taxon>
        <taxon>Ecdysozoa</taxon>
        <taxon>Nematoda</taxon>
        <taxon>Chromadorea</taxon>
        <taxon>Rhabditida</taxon>
        <taxon>Spirurina</taxon>
        <taxon>Spiruromorpha</taxon>
        <taxon>Filarioidea</taxon>
        <taxon>Onchocercidae</taxon>
        <taxon>Onchocerca</taxon>
    </lineage>
</organism>
<dbReference type="WBParaSite" id="nOo.2.0.1.t03671-RA">
    <property type="protein sequence ID" value="nOo.2.0.1.t03671-RA"/>
    <property type="gene ID" value="nOo.2.0.1.g03671"/>
</dbReference>
<gene>
    <name evidence="1" type="ORF">NOO_LOCUS3671</name>
</gene>
<sequence>MTNLLHTQQAVGQIIRVRNTTQGQLNDSLSSGNLWRGIAHNFPSRFGFPGFTVAGRFILVMFEHLGSDNLFQIMCSRGLRHIQPVGAGTDSQRHRNMEIVNRGPGFIRAEGSN</sequence>
<name>A0A182E6N2_ONCOC</name>
<evidence type="ECO:0000313" key="1">
    <source>
        <dbReference type="EMBL" id="VDK70008.1"/>
    </source>
</evidence>
<dbReference type="EMBL" id="UYRW01000725">
    <property type="protein sequence ID" value="VDK70008.1"/>
    <property type="molecule type" value="Genomic_DNA"/>
</dbReference>
<proteinExistence type="predicted"/>
<dbReference type="Proteomes" id="UP000271087">
    <property type="component" value="Unassembled WGS sequence"/>
</dbReference>
<evidence type="ECO:0000313" key="2">
    <source>
        <dbReference type="Proteomes" id="UP000271087"/>
    </source>
</evidence>
<evidence type="ECO:0000313" key="3">
    <source>
        <dbReference type="WBParaSite" id="nOo.2.0.1.t03671-RA"/>
    </source>
</evidence>
<protein>
    <submittedName>
        <fullName evidence="1 3">Uncharacterized protein</fullName>
    </submittedName>
</protein>
<accession>A0A182E6N2</accession>
<reference evidence="1 2" key="2">
    <citation type="submission" date="2018-08" db="EMBL/GenBank/DDBJ databases">
        <authorList>
            <person name="Laetsch R D."/>
            <person name="Stevens L."/>
            <person name="Kumar S."/>
            <person name="Blaxter L. M."/>
        </authorList>
    </citation>
    <scope>NUCLEOTIDE SEQUENCE [LARGE SCALE GENOMIC DNA]</scope>
</reference>
<dbReference type="AlphaFoldDB" id="A0A182E6N2"/>
<reference evidence="3" key="1">
    <citation type="submission" date="2016-06" db="UniProtKB">
        <authorList>
            <consortium name="WormBaseParasite"/>
        </authorList>
    </citation>
    <scope>IDENTIFICATION</scope>
</reference>